<dbReference type="InterPro" id="IPR025398">
    <property type="entry name" value="DUF4371"/>
</dbReference>
<dbReference type="InterPro" id="IPR008906">
    <property type="entry name" value="HATC_C_dom"/>
</dbReference>
<dbReference type="EMBL" id="CARXXK010000004">
    <property type="protein sequence ID" value="CAI6367388.1"/>
    <property type="molecule type" value="Genomic_DNA"/>
</dbReference>
<dbReference type="SUPFAM" id="SSF53098">
    <property type="entry name" value="Ribonuclease H-like"/>
    <property type="match status" value="1"/>
</dbReference>
<dbReference type="InterPro" id="IPR012337">
    <property type="entry name" value="RNaseH-like_sf"/>
</dbReference>
<sequence>MKYRGNKLGRIDSQLILQVETEIKYWKEVLTRIVAVVKSLSCRGLSFRGHNDKFGSTHSGNFIMCLELIAEFDPFLANHISKFGNKGKGSTSYLSFSVYEKFIEMMGEKVKNTFINEINNAKYFSIVVDSTPDISHTDQRACIFRYVKTNGEPVERFLQFIANSGHKSEDLADAIFMVIGENELDIKNCRGQSYDNASNMSGVYSRLQARIKGACTYAIFVPCAAHSLNLVGEYAANCCTVGTEFFNFLQALYTFFSASTYRWKILSDYLTNSKNKTVKRLSDTRWAARHEACSSLSQNWTELLKALNSFVENPMENCKTKCESTRLIKKMNSLEMCILVSFWNDILERFNSTSKKLQTIEIDLTIVINLYTSLIHYITDLRNTFSHYEKLAMEKSEIKEYKVVRKKKRKVPYDESCQGNTSFEARESFKINTYFIIIDSLLSELRKRKNCYDDINTMFRFFSNIIDLPVTEVRRKATKLQSQYPEDLDGSFINECIHIHGYLKSFPGNVSPKSILELCKIIEDHNIADVYPYVDIALRMYLCCPVSNTSAERSFSVLKRVKSYLRSSMNDNRLNNLAILNIECEITKSISYIEVIDDFAALKSHRKI</sequence>
<dbReference type="AlphaFoldDB" id="A0AAV0XGN1"/>
<evidence type="ECO:0000259" key="1">
    <source>
        <dbReference type="Pfam" id="PF05699"/>
    </source>
</evidence>
<dbReference type="Pfam" id="PF05699">
    <property type="entry name" value="Dimer_Tnp_hAT"/>
    <property type="match status" value="1"/>
</dbReference>
<dbReference type="GO" id="GO:0046983">
    <property type="term" value="F:protein dimerization activity"/>
    <property type="evidence" value="ECO:0007669"/>
    <property type="project" value="InterPro"/>
</dbReference>
<dbReference type="Proteomes" id="UP001160148">
    <property type="component" value="Unassembled WGS sequence"/>
</dbReference>
<evidence type="ECO:0008006" key="5">
    <source>
        <dbReference type="Google" id="ProtNLM"/>
    </source>
</evidence>
<evidence type="ECO:0000259" key="2">
    <source>
        <dbReference type="Pfam" id="PF14291"/>
    </source>
</evidence>
<comment type="caution">
    <text evidence="3">The sequence shown here is derived from an EMBL/GenBank/DDBJ whole genome shotgun (WGS) entry which is preliminary data.</text>
</comment>
<dbReference type="Pfam" id="PF14291">
    <property type="entry name" value="DUF4371"/>
    <property type="match status" value="1"/>
</dbReference>
<dbReference type="PANTHER" id="PTHR45749">
    <property type="match status" value="1"/>
</dbReference>
<gene>
    <name evidence="3" type="ORF">MEUPH1_LOCUS21869</name>
</gene>
<name>A0AAV0XGN1_9HEMI</name>
<feature type="domain" description="DUF4371" evidence="2">
    <location>
        <begin position="30"/>
        <end position="204"/>
    </location>
</feature>
<keyword evidence="4" id="KW-1185">Reference proteome</keyword>
<organism evidence="3 4">
    <name type="scientific">Macrosiphum euphorbiae</name>
    <name type="common">potato aphid</name>
    <dbReference type="NCBI Taxonomy" id="13131"/>
    <lineage>
        <taxon>Eukaryota</taxon>
        <taxon>Metazoa</taxon>
        <taxon>Ecdysozoa</taxon>
        <taxon>Arthropoda</taxon>
        <taxon>Hexapoda</taxon>
        <taxon>Insecta</taxon>
        <taxon>Pterygota</taxon>
        <taxon>Neoptera</taxon>
        <taxon>Paraneoptera</taxon>
        <taxon>Hemiptera</taxon>
        <taxon>Sternorrhyncha</taxon>
        <taxon>Aphidomorpha</taxon>
        <taxon>Aphidoidea</taxon>
        <taxon>Aphididae</taxon>
        <taxon>Macrosiphini</taxon>
        <taxon>Macrosiphum</taxon>
    </lineage>
</organism>
<evidence type="ECO:0000313" key="4">
    <source>
        <dbReference type="Proteomes" id="UP001160148"/>
    </source>
</evidence>
<accession>A0AAV0XGN1</accession>
<reference evidence="3 4" key="1">
    <citation type="submission" date="2023-01" db="EMBL/GenBank/DDBJ databases">
        <authorList>
            <person name="Whitehead M."/>
        </authorList>
    </citation>
    <scope>NUCLEOTIDE SEQUENCE [LARGE SCALE GENOMIC DNA]</scope>
</reference>
<evidence type="ECO:0000313" key="3">
    <source>
        <dbReference type="EMBL" id="CAI6367388.1"/>
    </source>
</evidence>
<feature type="domain" description="HAT C-terminal dimerisation" evidence="1">
    <location>
        <begin position="530"/>
        <end position="583"/>
    </location>
</feature>
<proteinExistence type="predicted"/>
<dbReference type="PANTHER" id="PTHR45749:SF23">
    <property type="entry name" value="ZINC FINGER MYM-TYPE PROTEIN 1-LIKE"/>
    <property type="match status" value="1"/>
</dbReference>
<protein>
    <recommendedName>
        <fullName evidence="5">Zinc finger MYM-type protein 1</fullName>
    </recommendedName>
</protein>